<sequence length="63" mass="7491">MELRPSEIYYSQDSINNVFDKRCRHSYKLIGETLDEICEESSNSLENATLYLRTSLITFQLRR</sequence>
<keyword evidence="2" id="KW-1185">Reference proteome</keyword>
<dbReference type="Proteomes" id="UP001164746">
    <property type="component" value="Chromosome 16"/>
</dbReference>
<proteinExistence type="predicted"/>
<gene>
    <name evidence="1" type="ORF">MAR_003226</name>
</gene>
<evidence type="ECO:0000313" key="1">
    <source>
        <dbReference type="EMBL" id="WAR29658.1"/>
    </source>
</evidence>
<reference evidence="1" key="1">
    <citation type="submission" date="2022-11" db="EMBL/GenBank/DDBJ databases">
        <title>Centuries of genome instability and evolution in soft-shell clam transmissible cancer (bioRxiv).</title>
        <authorList>
            <person name="Hart S.F.M."/>
            <person name="Yonemitsu M.A."/>
            <person name="Giersch R.M."/>
            <person name="Beal B.F."/>
            <person name="Arriagada G."/>
            <person name="Davis B.W."/>
            <person name="Ostrander E.A."/>
            <person name="Goff S.P."/>
            <person name="Metzger M.J."/>
        </authorList>
    </citation>
    <scope>NUCLEOTIDE SEQUENCE</scope>
    <source>
        <strain evidence="1">MELC-2E11</strain>
        <tissue evidence="1">Siphon/mantle</tissue>
    </source>
</reference>
<evidence type="ECO:0000313" key="2">
    <source>
        <dbReference type="Proteomes" id="UP001164746"/>
    </source>
</evidence>
<dbReference type="EMBL" id="CP111027">
    <property type="protein sequence ID" value="WAR29658.1"/>
    <property type="molecule type" value="Genomic_DNA"/>
</dbReference>
<organism evidence="1 2">
    <name type="scientific">Mya arenaria</name>
    <name type="common">Soft-shell clam</name>
    <dbReference type="NCBI Taxonomy" id="6604"/>
    <lineage>
        <taxon>Eukaryota</taxon>
        <taxon>Metazoa</taxon>
        <taxon>Spiralia</taxon>
        <taxon>Lophotrochozoa</taxon>
        <taxon>Mollusca</taxon>
        <taxon>Bivalvia</taxon>
        <taxon>Autobranchia</taxon>
        <taxon>Heteroconchia</taxon>
        <taxon>Euheterodonta</taxon>
        <taxon>Imparidentia</taxon>
        <taxon>Neoheterodontei</taxon>
        <taxon>Myida</taxon>
        <taxon>Myoidea</taxon>
        <taxon>Myidae</taxon>
        <taxon>Mya</taxon>
    </lineage>
</organism>
<accession>A0ABY7G5E3</accession>
<name>A0ABY7G5E3_MYAAR</name>
<protein>
    <submittedName>
        <fullName evidence="1">Uncharacterized protein</fullName>
    </submittedName>
</protein>